<gene>
    <name evidence="2" type="ORF">CP972_25110</name>
</gene>
<organism evidence="2 3">
    <name type="scientific">Streptomyces prasinus</name>
    <dbReference type="NCBI Taxonomy" id="67345"/>
    <lineage>
        <taxon>Bacteria</taxon>
        <taxon>Bacillati</taxon>
        <taxon>Actinomycetota</taxon>
        <taxon>Actinomycetes</taxon>
        <taxon>Kitasatosporales</taxon>
        <taxon>Streptomycetaceae</taxon>
        <taxon>Streptomyces</taxon>
    </lineage>
</organism>
<keyword evidence="1" id="KW-0472">Membrane</keyword>
<proteinExistence type="predicted"/>
<name>A0ABX6B2C4_9ACTN</name>
<sequence>MPAPPTGGGGPARFPAGSVVRDRSLSLFGTVWPEVYGTRHLGAVRSPVVAVLVFASALGPGAGGLLLDAGAGQPAQLVALDGYCLMVSVLVVPLTRRLRARTSAVPHREGVPSR</sequence>
<dbReference type="EMBL" id="CP023697">
    <property type="protein sequence ID" value="QEV08473.1"/>
    <property type="molecule type" value="Genomic_DNA"/>
</dbReference>
<reference evidence="2 3" key="1">
    <citation type="submission" date="2017-09" db="EMBL/GenBank/DDBJ databases">
        <authorList>
            <person name="Lee N."/>
            <person name="Cho B.-K."/>
        </authorList>
    </citation>
    <scope>NUCLEOTIDE SEQUENCE [LARGE SCALE GENOMIC DNA]</scope>
    <source>
        <strain evidence="2 3">ATCC 13879</strain>
    </source>
</reference>
<keyword evidence="1" id="KW-0812">Transmembrane</keyword>
<keyword evidence="1" id="KW-1133">Transmembrane helix</keyword>
<evidence type="ECO:0000313" key="2">
    <source>
        <dbReference type="EMBL" id="QEV08473.1"/>
    </source>
</evidence>
<accession>A0ABX6B2C4</accession>
<evidence type="ECO:0008006" key="4">
    <source>
        <dbReference type="Google" id="ProtNLM"/>
    </source>
</evidence>
<evidence type="ECO:0000256" key="1">
    <source>
        <dbReference type="SAM" id="Phobius"/>
    </source>
</evidence>
<feature type="transmembrane region" description="Helical" evidence="1">
    <location>
        <begin position="48"/>
        <end position="67"/>
    </location>
</feature>
<protein>
    <recommendedName>
        <fullName evidence="4">MFS transporter</fullName>
    </recommendedName>
</protein>
<keyword evidence="3" id="KW-1185">Reference proteome</keyword>
<dbReference type="Proteomes" id="UP000326041">
    <property type="component" value="Chromosome"/>
</dbReference>
<feature type="transmembrane region" description="Helical" evidence="1">
    <location>
        <begin position="73"/>
        <end position="94"/>
    </location>
</feature>
<evidence type="ECO:0000313" key="3">
    <source>
        <dbReference type="Proteomes" id="UP000326041"/>
    </source>
</evidence>